<evidence type="ECO:0000256" key="8">
    <source>
        <dbReference type="ARBA" id="ARBA00022840"/>
    </source>
</evidence>
<dbReference type="FunFam" id="3.30.930.10:FF:000004">
    <property type="entry name" value="Alanine--tRNA ligase"/>
    <property type="match status" value="1"/>
</dbReference>
<dbReference type="OrthoDB" id="9803884at2"/>
<feature type="binding site" evidence="12">
    <location>
        <position position="669"/>
    </location>
    <ligand>
        <name>Zn(2+)</name>
        <dbReference type="ChEBI" id="CHEBI:29105"/>
    </ligand>
</feature>
<dbReference type="Gene3D" id="2.40.30.130">
    <property type="match status" value="1"/>
</dbReference>
<accession>A0A1W0Z7P1</accession>
<dbReference type="GeneID" id="89569851"/>
<dbReference type="GO" id="GO:0000049">
    <property type="term" value="F:tRNA binding"/>
    <property type="evidence" value="ECO:0007669"/>
    <property type="project" value="UniProtKB-KW"/>
</dbReference>
<dbReference type="NCBIfam" id="TIGR00344">
    <property type="entry name" value="alaS"/>
    <property type="match status" value="1"/>
</dbReference>
<organism evidence="17 18">
    <name type="scientific">Burkholderia multivorans</name>
    <dbReference type="NCBI Taxonomy" id="87883"/>
    <lineage>
        <taxon>Bacteria</taxon>
        <taxon>Pseudomonadati</taxon>
        <taxon>Pseudomonadota</taxon>
        <taxon>Betaproteobacteria</taxon>
        <taxon>Burkholderiales</taxon>
        <taxon>Burkholderiaceae</taxon>
        <taxon>Burkholderia</taxon>
        <taxon>Burkholderia cepacia complex</taxon>
    </lineage>
</organism>
<dbReference type="KEGG" id="bmk:DM80_247"/>
<dbReference type="GO" id="GO:0008270">
    <property type="term" value="F:zinc ion binding"/>
    <property type="evidence" value="ECO:0007669"/>
    <property type="project" value="UniProtKB-UniRule"/>
</dbReference>
<dbReference type="GO" id="GO:0006419">
    <property type="term" value="P:alanyl-tRNA aminoacylation"/>
    <property type="evidence" value="ECO:0007669"/>
    <property type="project" value="UniProtKB-UniRule"/>
</dbReference>
<keyword evidence="6 12" id="KW-0547">Nucleotide-binding</keyword>
<dbReference type="CDD" id="cd00673">
    <property type="entry name" value="AlaRS_core"/>
    <property type="match status" value="1"/>
</dbReference>
<keyword evidence="10 12" id="KW-0648">Protein biosynthesis</keyword>
<sequence>MKAAEIREKFLKFFESKGHTIVRSSSLVPGNDPTLMFTNSGMVQFKDVFLGTDRRPYTRATTAQRSVRAGGKHNDLENVGYTARHHTFFEMLGNFSFGDYFKHDAIRFAWELLTTVYMLPKDKLWVTVYQEDDEAYDIWAKEVGVPTERIIRIGDNKGARYASDNFWTMGDTGPCGPCTEIFYDHGPEVWGGPPGSPEEDGDRYIEIWNLVFMQFNRDAQGNMTRLPKPCVDTGMGLERLAAVLQHVHSNYEIDLFQNLIKAAARVTEVSDLNNNSLKVIADHIRACAFLIVDGVIPGNEGRGYVLRRIVRRAIRHGYKLGRKGAFFHKLVADLVAEMGAAYPELKEAEQRVTDVLRQEEERFFETIEHGMSILESALADLEAKGGKVLDGELAFKLHDTYGFPLDLTADVCRERGVTVDEPAFDDAMARQREQARAAGKFKAAQGLEYTGAKTTFHGYEEIAFDDAKVVALYVDGSAVTEVKAGQDAVVVLDHTPFYAESGGQVGDQGVLANASTRFAVADTLKVQADVIGHHGTLEQGTLKVGDVLRAEIDAQRRARTQRNHSATHLMHKALREVLGSHVQQKGSLVDADKTRFDFAHNAPLTDDEIRRVEQIVNDEILANAPGIVRVMPYDEAVKGGAMALFGEKYGDEVRVLDLGFSRELCGGTHVSRTGDIGLFKIVMEGGVAAGIRRVEAITGDNAVRYVQELDARVNEAAAALKAQPAELTQRIAQVQDQVKSLEKELAALKSKLASSQGDELAQQAVEVGGVHVLAATLDGADAKTLRETVDKLKDKLKSAAIVLAAVEGGKVSLIAGVTAEASKKVKAGELVNFVAQQVGGKGGGRPDMAQAGGTEPANLPAALAGVKGWVEARL</sequence>
<dbReference type="SMR" id="A0A1W0Z7P1"/>
<dbReference type="InterPro" id="IPR023033">
    <property type="entry name" value="Ala_tRNA_ligase_euk/bac"/>
</dbReference>
<dbReference type="Proteomes" id="UP000237811">
    <property type="component" value="Unassembled WGS sequence"/>
</dbReference>
<dbReference type="FunFam" id="2.40.30.130:FF:000001">
    <property type="entry name" value="Alanine--tRNA ligase"/>
    <property type="match status" value="1"/>
</dbReference>
<dbReference type="SUPFAM" id="SSF55186">
    <property type="entry name" value="ThrRS/AlaRS common domain"/>
    <property type="match status" value="1"/>
</dbReference>
<evidence type="ECO:0000313" key="18">
    <source>
        <dbReference type="Proteomes" id="UP000196218"/>
    </source>
</evidence>
<dbReference type="SUPFAM" id="SSF50447">
    <property type="entry name" value="Translation proteins"/>
    <property type="match status" value="1"/>
</dbReference>
<dbReference type="PANTHER" id="PTHR11777:SF9">
    <property type="entry name" value="ALANINE--TRNA LIGASE, CYTOPLASMIC"/>
    <property type="match status" value="1"/>
</dbReference>
<comment type="caution">
    <text evidence="17">The sequence shown here is derived from an EMBL/GenBank/DDBJ whole genome shotgun (WGS) entry which is preliminary data.</text>
</comment>
<evidence type="ECO:0000313" key="15">
    <source>
        <dbReference type="EMBL" id="PRE39555.1"/>
    </source>
</evidence>
<feature type="coiled-coil region" evidence="13">
    <location>
        <begin position="724"/>
        <end position="758"/>
    </location>
</feature>
<dbReference type="EMBL" id="PVFR01000092">
    <property type="protein sequence ID" value="PRE39555.1"/>
    <property type="molecule type" value="Genomic_DNA"/>
</dbReference>
<keyword evidence="3 12" id="KW-0820">tRNA-binding</keyword>
<dbReference type="FunFam" id="3.10.310.40:FF:000001">
    <property type="entry name" value="Alanine--tRNA ligase"/>
    <property type="match status" value="1"/>
</dbReference>
<evidence type="ECO:0000256" key="9">
    <source>
        <dbReference type="ARBA" id="ARBA00022884"/>
    </source>
</evidence>
<dbReference type="GO" id="GO:0004813">
    <property type="term" value="F:alanine-tRNA ligase activity"/>
    <property type="evidence" value="ECO:0007669"/>
    <property type="project" value="UniProtKB-UniRule"/>
</dbReference>
<dbReference type="SUPFAM" id="SSF101353">
    <property type="entry name" value="Putative anticodon-binding domain of alanyl-tRNA synthetase (AlaRS)"/>
    <property type="match status" value="1"/>
</dbReference>
<dbReference type="AlphaFoldDB" id="A0A1W0Z7P1"/>
<keyword evidence="7 12" id="KW-0862">Zinc</keyword>
<dbReference type="EMBL" id="PVGH01000079">
    <property type="protein sequence ID" value="PRF58236.1"/>
    <property type="molecule type" value="Genomic_DNA"/>
</dbReference>
<dbReference type="Proteomes" id="UP000238982">
    <property type="component" value="Unassembled WGS sequence"/>
</dbReference>
<dbReference type="InterPro" id="IPR045864">
    <property type="entry name" value="aa-tRNA-synth_II/BPL/LPL"/>
</dbReference>
<dbReference type="Gene3D" id="3.30.54.20">
    <property type="match status" value="1"/>
</dbReference>
<dbReference type="InterPro" id="IPR009000">
    <property type="entry name" value="Transl_B-barrel_sf"/>
</dbReference>
<dbReference type="InterPro" id="IPR050058">
    <property type="entry name" value="Ala-tRNA_ligase"/>
</dbReference>
<evidence type="ECO:0000259" key="14">
    <source>
        <dbReference type="PROSITE" id="PS50860"/>
    </source>
</evidence>
<dbReference type="InterPro" id="IPR018165">
    <property type="entry name" value="Ala-tRNA-synth_IIc_core"/>
</dbReference>
<dbReference type="GO" id="GO:0002161">
    <property type="term" value="F:aminoacyl-tRNA deacylase activity"/>
    <property type="evidence" value="ECO:0007669"/>
    <property type="project" value="TreeGrafter"/>
</dbReference>
<keyword evidence="5 12" id="KW-0479">Metal-binding</keyword>
<dbReference type="GO" id="GO:0045892">
    <property type="term" value="P:negative regulation of DNA-templated transcription"/>
    <property type="evidence" value="ECO:0007669"/>
    <property type="project" value="TreeGrafter"/>
</dbReference>
<gene>
    <name evidence="12 17" type="primary">alaS</name>
    <name evidence="15" type="ORF">C6P99_31815</name>
    <name evidence="16" type="ORF">C6Q15_19940</name>
    <name evidence="17" type="ORF">UA18_03264</name>
</gene>
<dbReference type="EC" id="6.1.1.7" evidence="12"/>
<evidence type="ECO:0000256" key="11">
    <source>
        <dbReference type="ARBA" id="ARBA00023146"/>
    </source>
</evidence>
<feature type="domain" description="Alanyl-transfer RNA synthetases family profile" evidence="14">
    <location>
        <begin position="1"/>
        <end position="708"/>
    </location>
</feature>
<dbReference type="InterPro" id="IPR018162">
    <property type="entry name" value="Ala-tRNA-ligase_IIc_anticod-bd"/>
</dbReference>
<evidence type="ECO:0000256" key="10">
    <source>
        <dbReference type="ARBA" id="ARBA00022917"/>
    </source>
</evidence>
<proteinExistence type="inferred from homology"/>
<protein>
    <recommendedName>
        <fullName evidence="12">Alanine--tRNA ligase</fullName>
        <ecNumber evidence="12">6.1.1.7</ecNumber>
    </recommendedName>
    <alternativeName>
        <fullName evidence="12">Alanyl-tRNA synthetase</fullName>
        <shortName evidence="12">AlaRS</shortName>
    </alternativeName>
</protein>
<keyword evidence="13" id="KW-0175">Coiled coil</keyword>
<dbReference type="FunFam" id="3.30.980.10:FF:000004">
    <property type="entry name" value="Alanine--tRNA ligase, cytoplasmic"/>
    <property type="match status" value="1"/>
</dbReference>
<dbReference type="Pfam" id="PF01411">
    <property type="entry name" value="tRNA-synt_2c"/>
    <property type="match status" value="1"/>
</dbReference>
<dbReference type="Gene3D" id="6.10.250.550">
    <property type="match status" value="1"/>
</dbReference>
<comment type="subcellular location">
    <subcellularLocation>
        <location evidence="1 12">Cytoplasm</location>
    </subcellularLocation>
</comment>
<dbReference type="OMA" id="NKKDNFW"/>
<dbReference type="PROSITE" id="PS50860">
    <property type="entry name" value="AA_TRNA_LIGASE_II_ALA"/>
    <property type="match status" value="1"/>
</dbReference>
<keyword evidence="9 12" id="KW-0694">RNA-binding</keyword>
<evidence type="ECO:0000256" key="13">
    <source>
        <dbReference type="SAM" id="Coils"/>
    </source>
</evidence>
<evidence type="ECO:0000256" key="2">
    <source>
        <dbReference type="ARBA" id="ARBA00008226"/>
    </source>
</evidence>
<evidence type="ECO:0000256" key="1">
    <source>
        <dbReference type="ARBA" id="ARBA00004496"/>
    </source>
</evidence>
<evidence type="ECO:0000313" key="17">
    <source>
        <dbReference type="EMBL" id="SAJ95739.1"/>
    </source>
</evidence>
<dbReference type="SUPFAM" id="SSF55681">
    <property type="entry name" value="Class II aaRS and biotin synthetases"/>
    <property type="match status" value="1"/>
</dbReference>
<feature type="binding site" evidence="12">
    <location>
        <position position="568"/>
    </location>
    <ligand>
        <name>Zn(2+)</name>
        <dbReference type="ChEBI" id="CHEBI:29105"/>
    </ligand>
</feature>
<keyword evidence="4 12" id="KW-0436">Ligase</keyword>
<dbReference type="EMBL" id="FKJW01000004">
    <property type="protein sequence ID" value="SAJ95739.1"/>
    <property type="molecule type" value="Genomic_DNA"/>
</dbReference>
<dbReference type="InterPro" id="IPR002318">
    <property type="entry name" value="Ala-tRNA-lgiase_IIc"/>
</dbReference>
<evidence type="ECO:0000256" key="3">
    <source>
        <dbReference type="ARBA" id="ARBA00022555"/>
    </source>
</evidence>
<name>A0A1W0Z7P1_9BURK</name>
<dbReference type="RefSeq" id="WP_012213591.1">
    <property type="nucleotide sequence ID" value="NZ_CADFDA010000001.1"/>
</dbReference>
<feature type="binding site" evidence="12">
    <location>
        <position position="665"/>
    </location>
    <ligand>
        <name>Zn(2+)</name>
        <dbReference type="ChEBI" id="CHEBI:29105"/>
    </ligand>
</feature>
<comment type="domain">
    <text evidence="12">Consists of three domains; the N-terminal catalytic domain, the editing domain and the C-terminal C-Ala domain. The editing domain removes incorrectly charged amino acids, while the C-Ala domain, along with tRNA(Ala), serves as a bridge to cooperatively bring together the editing and aminoacylation centers thus stimulating deacylation of misacylated tRNAs.</text>
</comment>
<evidence type="ECO:0000313" key="19">
    <source>
        <dbReference type="Proteomes" id="UP000237811"/>
    </source>
</evidence>
<evidence type="ECO:0000256" key="5">
    <source>
        <dbReference type="ARBA" id="ARBA00022723"/>
    </source>
</evidence>
<dbReference type="HAMAP" id="MF_00036_B">
    <property type="entry name" value="Ala_tRNA_synth_B"/>
    <property type="match status" value="1"/>
</dbReference>
<dbReference type="PANTHER" id="PTHR11777">
    <property type="entry name" value="ALANYL-TRNA SYNTHETASE"/>
    <property type="match status" value="1"/>
</dbReference>
<dbReference type="Proteomes" id="UP000196218">
    <property type="component" value="Unassembled WGS sequence"/>
</dbReference>
<dbReference type="InterPro" id="IPR012947">
    <property type="entry name" value="tRNA_SAD"/>
</dbReference>
<dbReference type="InterPro" id="IPR003156">
    <property type="entry name" value="DHHA1_dom"/>
</dbReference>
<comment type="similarity">
    <text evidence="2 12">Belongs to the class-II aminoacyl-tRNA synthetase family.</text>
</comment>
<dbReference type="Gene3D" id="3.30.930.10">
    <property type="entry name" value="Bira Bifunctional Protein, Domain 2"/>
    <property type="match status" value="1"/>
</dbReference>
<dbReference type="InterPro" id="IPR018163">
    <property type="entry name" value="Thr/Ala-tRNA-synth_IIc_edit"/>
</dbReference>
<dbReference type="GO" id="GO:0005829">
    <property type="term" value="C:cytosol"/>
    <property type="evidence" value="ECO:0007669"/>
    <property type="project" value="TreeGrafter"/>
</dbReference>
<dbReference type="InterPro" id="IPR018164">
    <property type="entry name" value="Ala-tRNA-synth_IIc_N"/>
</dbReference>
<reference evidence="16 20" key="3">
    <citation type="submission" date="2018-03" db="EMBL/GenBank/DDBJ databases">
        <authorList>
            <person name="Keele B.F."/>
        </authorList>
    </citation>
    <scope>NUCLEOTIDE SEQUENCE [LARGE SCALE GENOMIC DNA]</scope>
    <source>
        <strain evidence="16 20">AU19729</strain>
    </source>
</reference>
<comment type="catalytic activity">
    <reaction evidence="12">
        <text>tRNA(Ala) + L-alanine + ATP = L-alanyl-tRNA(Ala) + AMP + diphosphate</text>
        <dbReference type="Rhea" id="RHEA:12540"/>
        <dbReference type="Rhea" id="RHEA-COMP:9657"/>
        <dbReference type="Rhea" id="RHEA-COMP:9923"/>
        <dbReference type="ChEBI" id="CHEBI:30616"/>
        <dbReference type="ChEBI" id="CHEBI:33019"/>
        <dbReference type="ChEBI" id="CHEBI:57972"/>
        <dbReference type="ChEBI" id="CHEBI:78442"/>
        <dbReference type="ChEBI" id="CHEBI:78497"/>
        <dbReference type="ChEBI" id="CHEBI:456215"/>
        <dbReference type="EC" id="6.1.1.7"/>
    </reaction>
</comment>
<evidence type="ECO:0000256" key="4">
    <source>
        <dbReference type="ARBA" id="ARBA00022598"/>
    </source>
</evidence>
<dbReference type="FunFam" id="3.30.54.20:FF:000001">
    <property type="entry name" value="Alanine--tRNA ligase"/>
    <property type="match status" value="1"/>
</dbReference>
<dbReference type="Gene3D" id="3.10.310.40">
    <property type="match status" value="1"/>
</dbReference>
<comment type="cofactor">
    <cofactor evidence="12">
        <name>Zn(2+)</name>
        <dbReference type="ChEBI" id="CHEBI:29105"/>
    </cofactor>
    <text evidence="12">Binds 1 zinc ion per subunit.</text>
</comment>
<evidence type="ECO:0000256" key="7">
    <source>
        <dbReference type="ARBA" id="ARBA00022833"/>
    </source>
</evidence>
<evidence type="ECO:0000313" key="20">
    <source>
        <dbReference type="Proteomes" id="UP000238982"/>
    </source>
</evidence>
<dbReference type="Pfam" id="PF02272">
    <property type="entry name" value="DHHA1"/>
    <property type="match status" value="1"/>
</dbReference>
<dbReference type="SMART" id="SM00863">
    <property type="entry name" value="tRNA_SAD"/>
    <property type="match status" value="1"/>
</dbReference>
<feature type="binding site" evidence="12">
    <location>
        <position position="564"/>
    </location>
    <ligand>
        <name>Zn(2+)</name>
        <dbReference type="ChEBI" id="CHEBI:29105"/>
    </ligand>
</feature>
<dbReference type="PRINTS" id="PR00980">
    <property type="entry name" value="TRNASYNTHALA"/>
</dbReference>
<evidence type="ECO:0000256" key="6">
    <source>
        <dbReference type="ARBA" id="ARBA00022741"/>
    </source>
</evidence>
<evidence type="ECO:0000256" key="12">
    <source>
        <dbReference type="HAMAP-Rule" id="MF_00036"/>
    </source>
</evidence>
<keyword evidence="11 12" id="KW-0030">Aminoacyl-tRNA synthetase</keyword>
<dbReference type="Pfam" id="PF07973">
    <property type="entry name" value="tRNA_SAD"/>
    <property type="match status" value="1"/>
</dbReference>
<keyword evidence="8 12" id="KW-0067">ATP-binding</keyword>
<dbReference type="GO" id="GO:0005524">
    <property type="term" value="F:ATP binding"/>
    <property type="evidence" value="ECO:0007669"/>
    <property type="project" value="UniProtKB-UniRule"/>
</dbReference>
<dbReference type="Gene3D" id="3.30.980.10">
    <property type="entry name" value="Threonyl-trna Synthetase, Chain A, domain 2"/>
    <property type="match status" value="1"/>
</dbReference>
<comment type="function">
    <text evidence="12">Catalyzes the attachment of alanine to tRNA(Ala) in a two-step reaction: alanine is first activated by ATP to form Ala-AMP and then transferred to the acceptor end of tRNA(Ala). Also edits incorrectly charged Ser-tRNA(Ala) and Gly-tRNA(Ala) via its editing domain.</text>
</comment>
<keyword evidence="12" id="KW-0963">Cytoplasm</keyword>
<reference evidence="15 19" key="2">
    <citation type="submission" date="2018-03" db="EMBL/GenBank/DDBJ databases">
        <authorList>
            <person name="Nguyen K."/>
            <person name="Fouts D."/>
            <person name="Sutton G."/>
        </authorList>
    </citation>
    <scope>NUCLEOTIDE SEQUENCE [LARGE SCALE GENOMIC DNA]</scope>
    <source>
        <strain evidence="15 19">AU14328</strain>
    </source>
</reference>
<reference evidence="17 18" key="1">
    <citation type="submission" date="2016-04" db="EMBL/GenBank/DDBJ databases">
        <authorList>
            <person name="Peeters C."/>
        </authorList>
    </citation>
    <scope>NUCLEOTIDE SEQUENCE [LARGE SCALE GENOMIC DNA]</scope>
    <source>
        <strain evidence="17">LMG 29311</strain>
    </source>
</reference>
<evidence type="ECO:0000313" key="16">
    <source>
        <dbReference type="EMBL" id="PRF58236.1"/>
    </source>
</evidence>